<dbReference type="OrthoDB" id="2422886at2759"/>
<dbReference type="EMBL" id="CAJVPY010011938">
    <property type="protein sequence ID" value="CAG8730717.1"/>
    <property type="molecule type" value="Genomic_DNA"/>
</dbReference>
<dbReference type="Proteomes" id="UP000789405">
    <property type="component" value="Unassembled WGS sequence"/>
</dbReference>
<proteinExistence type="predicted"/>
<sequence>MKIIVLHGTTLRLKRQKKSKHRIDKDHPDGINTDGPIVKAMHIITKCQQEKLAQKQISDHSQFIADEEDSFESDIEYEFEAPKPPITSMELHNLVKAASYFSLQKYWNVFNEIGLIALFLNLRIKNLKFIDDVNIRITTISTVRRLCSEEEYHQPLIEEISRDDSFAESSSLISNDLMADLYSNEELDSVSEESE</sequence>
<organism evidence="1 2">
    <name type="scientific">Dentiscutata erythropus</name>
    <dbReference type="NCBI Taxonomy" id="1348616"/>
    <lineage>
        <taxon>Eukaryota</taxon>
        <taxon>Fungi</taxon>
        <taxon>Fungi incertae sedis</taxon>
        <taxon>Mucoromycota</taxon>
        <taxon>Glomeromycotina</taxon>
        <taxon>Glomeromycetes</taxon>
        <taxon>Diversisporales</taxon>
        <taxon>Gigasporaceae</taxon>
        <taxon>Dentiscutata</taxon>
    </lineage>
</organism>
<name>A0A9N9NGN4_9GLOM</name>
<reference evidence="1" key="1">
    <citation type="submission" date="2021-06" db="EMBL/GenBank/DDBJ databases">
        <authorList>
            <person name="Kallberg Y."/>
            <person name="Tangrot J."/>
            <person name="Rosling A."/>
        </authorList>
    </citation>
    <scope>NUCLEOTIDE SEQUENCE</scope>
    <source>
        <strain evidence="1">MA453B</strain>
    </source>
</reference>
<keyword evidence="2" id="KW-1185">Reference proteome</keyword>
<evidence type="ECO:0000313" key="1">
    <source>
        <dbReference type="EMBL" id="CAG8730717.1"/>
    </source>
</evidence>
<feature type="non-terminal residue" evidence="1">
    <location>
        <position position="195"/>
    </location>
</feature>
<evidence type="ECO:0000313" key="2">
    <source>
        <dbReference type="Proteomes" id="UP000789405"/>
    </source>
</evidence>
<dbReference type="AlphaFoldDB" id="A0A9N9NGN4"/>
<comment type="caution">
    <text evidence="1">The sequence shown here is derived from an EMBL/GenBank/DDBJ whole genome shotgun (WGS) entry which is preliminary data.</text>
</comment>
<gene>
    <name evidence="1" type="ORF">DERYTH_LOCUS15094</name>
</gene>
<accession>A0A9N9NGN4</accession>
<protein>
    <submittedName>
        <fullName evidence="1">22142_t:CDS:1</fullName>
    </submittedName>
</protein>